<evidence type="ECO:0000259" key="6">
    <source>
        <dbReference type="Pfam" id="PF02826"/>
    </source>
</evidence>
<feature type="domain" description="D-isomer specific 2-hydroxyacid dehydrogenase catalytic" evidence="5">
    <location>
        <begin position="22"/>
        <end position="317"/>
    </location>
</feature>
<dbReference type="PANTHER" id="PTHR43761">
    <property type="entry name" value="D-ISOMER SPECIFIC 2-HYDROXYACID DEHYDROGENASE FAMILY PROTEIN (AFU_ORTHOLOGUE AFUA_1G13630)"/>
    <property type="match status" value="1"/>
</dbReference>
<dbReference type="FunFam" id="3.40.50.720:FF:000203">
    <property type="entry name" value="D-3-phosphoglycerate dehydrogenase (SerA)"/>
    <property type="match status" value="1"/>
</dbReference>
<dbReference type="PANTHER" id="PTHR43761:SF1">
    <property type="entry name" value="D-ISOMER SPECIFIC 2-HYDROXYACID DEHYDROGENASE CATALYTIC DOMAIN-CONTAINING PROTEIN-RELATED"/>
    <property type="match status" value="1"/>
</dbReference>
<dbReference type="HOGENOM" id="CLU_019796_1_3_7"/>
<gene>
    <name evidence="7" type="ORF">Desaf_1650</name>
</gene>
<dbReference type="SUPFAM" id="SSF51735">
    <property type="entry name" value="NAD(P)-binding Rossmann-fold domains"/>
    <property type="match status" value="1"/>
</dbReference>
<dbReference type="GO" id="GO:0016616">
    <property type="term" value="F:oxidoreductase activity, acting on the CH-OH group of donors, NAD or NADP as acceptor"/>
    <property type="evidence" value="ECO:0007669"/>
    <property type="project" value="InterPro"/>
</dbReference>
<dbReference type="SUPFAM" id="SSF52283">
    <property type="entry name" value="Formate/glycerate dehydrogenase catalytic domain-like"/>
    <property type="match status" value="1"/>
</dbReference>
<dbReference type="InterPro" id="IPR006139">
    <property type="entry name" value="D-isomer_2_OHA_DH_cat_dom"/>
</dbReference>
<dbReference type="EMBL" id="CP003221">
    <property type="protein sequence ID" value="EGJ49986.1"/>
    <property type="molecule type" value="Genomic_DNA"/>
</dbReference>
<dbReference type="Pfam" id="PF00389">
    <property type="entry name" value="2-Hacid_dh"/>
    <property type="match status" value="1"/>
</dbReference>
<dbReference type="InterPro" id="IPR006140">
    <property type="entry name" value="D-isomer_DH_NAD-bd"/>
</dbReference>
<reference evidence="7 8" key="1">
    <citation type="journal article" date="2011" name="J. Bacteriol.">
        <title>Genome sequence of the mercury-methylating and pleomorphic Desulfovibrio africanus Strain Walvis Bay.</title>
        <authorList>
            <person name="Brown S.D."/>
            <person name="Wall J.D."/>
            <person name="Kucken A.M."/>
            <person name="Gilmour C.C."/>
            <person name="Podar M."/>
            <person name="Brandt C.C."/>
            <person name="Teshima H."/>
            <person name="Detter J.C."/>
            <person name="Han C.S."/>
            <person name="Land M.L."/>
            <person name="Lucas S."/>
            <person name="Han J."/>
            <person name="Pennacchio L."/>
            <person name="Nolan M."/>
            <person name="Pitluck S."/>
            <person name="Woyke T."/>
            <person name="Goodwin L."/>
            <person name="Palumbo A.V."/>
            <person name="Elias D.A."/>
        </authorList>
    </citation>
    <scope>NUCLEOTIDE SEQUENCE [LARGE SCALE GENOMIC DNA]</scope>
    <source>
        <strain evidence="7 8">Walvis Bay</strain>
    </source>
</reference>
<keyword evidence="8" id="KW-1185">Reference proteome</keyword>
<dbReference type="CDD" id="cd12162">
    <property type="entry name" value="2-Hacid_dh_4"/>
    <property type="match status" value="1"/>
</dbReference>
<evidence type="ECO:0000313" key="8">
    <source>
        <dbReference type="Proteomes" id="UP000007844"/>
    </source>
</evidence>
<dbReference type="AlphaFoldDB" id="F3Z1F5"/>
<evidence type="ECO:0000256" key="1">
    <source>
        <dbReference type="ARBA" id="ARBA00005854"/>
    </source>
</evidence>
<dbReference type="GO" id="GO:0051287">
    <property type="term" value="F:NAD binding"/>
    <property type="evidence" value="ECO:0007669"/>
    <property type="project" value="InterPro"/>
</dbReference>
<evidence type="ECO:0000313" key="7">
    <source>
        <dbReference type="EMBL" id="EGJ49986.1"/>
    </source>
</evidence>
<protein>
    <submittedName>
        <fullName evidence="7">Glyoxylate reductase</fullName>
    </submittedName>
</protein>
<dbReference type="eggNOG" id="COG1052">
    <property type="taxonomic scope" value="Bacteria"/>
</dbReference>
<proteinExistence type="inferred from homology"/>
<keyword evidence="2 4" id="KW-0560">Oxidoreductase</keyword>
<accession>F3Z1F5</accession>
<feature type="domain" description="D-isomer specific 2-hydroxyacid dehydrogenase NAD-binding" evidence="6">
    <location>
        <begin position="107"/>
        <end position="286"/>
    </location>
</feature>
<dbReference type="Pfam" id="PF02826">
    <property type="entry name" value="2-Hacid_dh_C"/>
    <property type="match status" value="1"/>
</dbReference>
<dbReference type="Proteomes" id="UP000007844">
    <property type="component" value="Chromosome"/>
</dbReference>
<sequence>MNIVVLDGKTLNPGDNPWDELANLGNLMVHDRTAPSEVVDRAREADILLTNKTRLPAEVIEALPRLKFVSVLATGYDVVDVAACARRGIPVSNVPGYGTASVAQHVFALILELANEAGVHDAAVKAGEWRGPDWCFWKRPVLELAGRTMGIVGLGSIGRAVAHLAHAFGMRVVANSRSRRDPLPYPGFAWLDLPELFAVSDVISLHCPQTKDNAGFVNKMLLERMKPEAMLVNTARGGLVNEADLADVLNAGAIRGAGLDVVSVEPIRPDNPLLMARNCIITPHMAWASREARRRLMVVTTDNVRAFLAGKPLNVVNGLT</sequence>
<dbReference type="InterPro" id="IPR036291">
    <property type="entry name" value="NAD(P)-bd_dom_sf"/>
</dbReference>
<organism evidence="7 8">
    <name type="scientific">Desulfocurvibacter africanus subsp. africanus str. Walvis Bay</name>
    <dbReference type="NCBI Taxonomy" id="690850"/>
    <lineage>
        <taxon>Bacteria</taxon>
        <taxon>Pseudomonadati</taxon>
        <taxon>Thermodesulfobacteriota</taxon>
        <taxon>Desulfovibrionia</taxon>
        <taxon>Desulfovibrionales</taxon>
        <taxon>Desulfovibrionaceae</taxon>
        <taxon>Desulfocurvibacter</taxon>
    </lineage>
</organism>
<comment type="similarity">
    <text evidence="1 4">Belongs to the D-isomer specific 2-hydroxyacid dehydrogenase family.</text>
</comment>
<dbReference type="RefSeq" id="WP_014259753.1">
    <property type="nucleotide sequence ID" value="NC_016629.1"/>
</dbReference>
<evidence type="ECO:0000256" key="3">
    <source>
        <dbReference type="ARBA" id="ARBA00023027"/>
    </source>
</evidence>
<dbReference type="InterPro" id="IPR029753">
    <property type="entry name" value="D-isomer_DH_CS"/>
</dbReference>
<evidence type="ECO:0000256" key="4">
    <source>
        <dbReference type="RuleBase" id="RU003719"/>
    </source>
</evidence>
<name>F3Z1F5_DESAF</name>
<dbReference type="InterPro" id="IPR050418">
    <property type="entry name" value="D-iso_2-hydroxyacid_DH_PdxB"/>
</dbReference>
<dbReference type="KEGG" id="daf:Desaf_1650"/>
<dbReference type="PROSITE" id="PS00670">
    <property type="entry name" value="D_2_HYDROXYACID_DH_2"/>
    <property type="match status" value="1"/>
</dbReference>
<evidence type="ECO:0000259" key="5">
    <source>
        <dbReference type="Pfam" id="PF00389"/>
    </source>
</evidence>
<dbReference type="Gene3D" id="3.40.50.720">
    <property type="entry name" value="NAD(P)-binding Rossmann-like Domain"/>
    <property type="match status" value="2"/>
</dbReference>
<evidence type="ECO:0000256" key="2">
    <source>
        <dbReference type="ARBA" id="ARBA00023002"/>
    </source>
</evidence>
<keyword evidence="3" id="KW-0520">NAD</keyword>
<dbReference type="STRING" id="690850.Desaf_1650"/>